<dbReference type="GO" id="GO:0048038">
    <property type="term" value="F:quinone binding"/>
    <property type="evidence" value="ECO:0007669"/>
    <property type="project" value="UniProtKB-KW"/>
</dbReference>
<evidence type="ECO:0000256" key="7">
    <source>
        <dbReference type="ARBA" id="ARBA00022719"/>
    </source>
</evidence>
<evidence type="ECO:0000256" key="1">
    <source>
        <dbReference type="ARBA" id="ARBA00001917"/>
    </source>
</evidence>
<evidence type="ECO:0000256" key="9">
    <source>
        <dbReference type="ARBA" id="ARBA00022967"/>
    </source>
</evidence>
<dbReference type="Gene3D" id="3.40.50.11540">
    <property type="entry name" value="NADH-ubiquinone oxidoreductase 51kDa subunit"/>
    <property type="match status" value="1"/>
</dbReference>
<dbReference type="GO" id="GO:0010181">
    <property type="term" value="F:FMN binding"/>
    <property type="evidence" value="ECO:0007669"/>
    <property type="project" value="InterPro"/>
</dbReference>
<dbReference type="GO" id="GO:0051539">
    <property type="term" value="F:4 iron, 4 sulfur cluster binding"/>
    <property type="evidence" value="ECO:0007669"/>
    <property type="project" value="UniProtKB-UniRule"/>
</dbReference>
<keyword evidence="4 14" id="KW-0004">4Fe-4S</keyword>
<dbReference type="GO" id="GO:0045333">
    <property type="term" value="P:cellular respiration"/>
    <property type="evidence" value="ECO:0007669"/>
    <property type="project" value="TreeGrafter"/>
</dbReference>
<evidence type="ECO:0000256" key="12">
    <source>
        <dbReference type="ARBA" id="ARBA00023027"/>
    </source>
</evidence>
<keyword evidence="6 14" id="KW-0288">FMN</keyword>
<dbReference type="GO" id="GO:0051287">
    <property type="term" value="F:NAD binding"/>
    <property type="evidence" value="ECO:0007669"/>
    <property type="project" value="UniProtKB-UniRule"/>
</dbReference>
<protein>
    <recommendedName>
        <fullName evidence="14">NADH-quinone oxidoreductase subunit F</fullName>
        <ecNumber evidence="14">7.1.1.-</ecNumber>
    </recommendedName>
</protein>
<evidence type="ECO:0000256" key="10">
    <source>
        <dbReference type="ARBA" id="ARBA00023004"/>
    </source>
</evidence>
<dbReference type="GO" id="GO:0008137">
    <property type="term" value="F:NADH dehydrogenase (ubiquinone) activity"/>
    <property type="evidence" value="ECO:0007669"/>
    <property type="project" value="InterPro"/>
</dbReference>
<keyword evidence="7 14" id="KW-0874">Quinone</keyword>
<organism evidence="16 17">
    <name type="scientific">Tepidimonas charontis</name>
    <dbReference type="NCBI Taxonomy" id="2267262"/>
    <lineage>
        <taxon>Bacteria</taxon>
        <taxon>Pseudomonadati</taxon>
        <taxon>Pseudomonadota</taxon>
        <taxon>Betaproteobacteria</taxon>
        <taxon>Burkholderiales</taxon>
        <taxon>Tepidimonas</taxon>
    </lineage>
</organism>
<dbReference type="PANTHER" id="PTHR11780:SF10">
    <property type="entry name" value="NADH DEHYDROGENASE [UBIQUINONE] FLAVOPROTEIN 1, MITOCHONDRIAL"/>
    <property type="match status" value="1"/>
</dbReference>
<dbReference type="InterPro" id="IPR011537">
    <property type="entry name" value="NADH-UbQ_OxRdtase_suF"/>
</dbReference>
<dbReference type="AlphaFoldDB" id="A0A554XCS0"/>
<evidence type="ECO:0000256" key="2">
    <source>
        <dbReference type="ARBA" id="ARBA00001966"/>
    </source>
</evidence>
<dbReference type="Gene3D" id="1.20.1440.230">
    <property type="entry name" value="NADH-ubiquinone oxidoreductase 51kDa subunit, iron-sulphur binding domain"/>
    <property type="match status" value="1"/>
</dbReference>
<keyword evidence="9" id="KW-1278">Translocase</keyword>
<dbReference type="Pfam" id="PF10531">
    <property type="entry name" value="SLBB"/>
    <property type="match status" value="1"/>
</dbReference>
<evidence type="ECO:0000256" key="13">
    <source>
        <dbReference type="ARBA" id="ARBA00047712"/>
    </source>
</evidence>
<keyword evidence="10 14" id="KW-0408">Iron</keyword>
<dbReference type="SMART" id="SM00928">
    <property type="entry name" value="NADH_4Fe-4S"/>
    <property type="match status" value="1"/>
</dbReference>
<keyword evidence="5 14" id="KW-0285">Flavoprotein</keyword>
<comment type="catalytic activity">
    <reaction evidence="13 14">
        <text>a quinone + NADH + 5 H(+)(in) = a quinol + NAD(+) + 4 H(+)(out)</text>
        <dbReference type="Rhea" id="RHEA:57888"/>
        <dbReference type="ChEBI" id="CHEBI:15378"/>
        <dbReference type="ChEBI" id="CHEBI:24646"/>
        <dbReference type="ChEBI" id="CHEBI:57540"/>
        <dbReference type="ChEBI" id="CHEBI:57945"/>
        <dbReference type="ChEBI" id="CHEBI:132124"/>
    </reaction>
</comment>
<comment type="function">
    <text evidence="14">NDH-1 shuttles electrons from NADH, via FMN and iron-sulfur (Fe-S) centers, to quinones in the respiratory chain.</text>
</comment>
<evidence type="ECO:0000259" key="15">
    <source>
        <dbReference type="SMART" id="SM00928"/>
    </source>
</evidence>
<keyword evidence="12 14" id="KW-0520">NAD</keyword>
<comment type="similarity">
    <text evidence="3 14">Belongs to the complex I 51 kDa subunit family.</text>
</comment>
<dbReference type="FunFam" id="3.40.50.11540:FF:000001">
    <property type="entry name" value="NADH dehydrogenase [ubiquinone] flavoprotein 1, mitochondrial"/>
    <property type="match status" value="1"/>
</dbReference>
<feature type="domain" description="NADH-ubiquinone oxidoreductase 51kDa subunit iron-sulphur binding" evidence="15">
    <location>
        <begin position="353"/>
        <end position="398"/>
    </location>
</feature>
<evidence type="ECO:0000256" key="5">
    <source>
        <dbReference type="ARBA" id="ARBA00022630"/>
    </source>
</evidence>
<dbReference type="Pfam" id="PF10589">
    <property type="entry name" value="NADH_4Fe-4S"/>
    <property type="match status" value="1"/>
</dbReference>
<comment type="cofactor">
    <cofactor evidence="2 14">
        <name>[4Fe-4S] cluster</name>
        <dbReference type="ChEBI" id="CHEBI:49883"/>
    </cofactor>
</comment>
<sequence length="450" mass="49293">MNVNQLLQQFQATGVQTCFHGRHIAPQIYAGLDGTNWRLKDYEARGGYQALRKILGQDGGEGMTPDQVIAEVKTSALRGRGGAGFPTGLKWSFMPRQFPGQKYLVCNSDEGEPGTCKDRDILMYNPHIVIEGMAIAAYAMGVSVGYNYIHGEIFQVYERFEEALQEARAAGYLGENILGSGFSFQLYAHHGFGAYICGEETALLESLEGKKGQPRFKPPFPASYGLYGKPTTINNTETFAAVPWIIRHGGQAYLEMGKPNNGGTKIFSVSGDVERPGNYEIPLGTPFAKLLELAGGVRGGQRLKAVIPGGSSAPVLPADIMMDLTMDYDSIAKAGSMLGSGAVIVMDETRCMVKALQRLSYFYMHESCGQCTPCREGTGWLWRVVDRIERGLGRAEDLALLDNVAENIMGRTICALGDAAAMPVRGMIKHFRHEFEYHVEHKTCMVPAYV</sequence>
<dbReference type="InterPro" id="IPR011538">
    <property type="entry name" value="Nuo51_FMN-bd"/>
</dbReference>
<accession>A0A554XCS0</accession>
<keyword evidence="11 14" id="KW-0411">Iron-sulfur</keyword>
<dbReference type="InterPro" id="IPR050837">
    <property type="entry name" value="ComplexI_51kDa_subunit"/>
</dbReference>
<dbReference type="InterPro" id="IPR037225">
    <property type="entry name" value="Nuo51_FMN-bd_sf"/>
</dbReference>
<keyword evidence="17" id="KW-1185">Reference proteome</keyword>
<evidence type="ECO:0000256" key="4">
    <source>
        <dbReference type="ARBA" id="ARBA00022485"/>
    </source>
</evidence>
<gene>
    <name evidence="16" type="primary">nuoF_1</name>
    <name evidence="16" type="ORF">Tchar_01690</name>
</gene>
<dbReference type="FunFam" id="3.10.20.600:FF:000003">
    <property type="entry name" value="NADH-quinone oxidoreductase subunit F"/>
    <property type="match status" value="1"/>
</dbReference>
<dbReference type="InterPro" id="IPR019554">
    <property type="entry name" value="Soluble_ligand-bd"/>
</dbReference>
<evidence type="ECO:0000256" key="11">
    <source>
        <dbReference type="ARBA" id="ARBA00023014"/>
    </source>
</evidence>
<dbReference type="OrthoDB" id="9805533at2"/>
<dbReference type="NCBIfam" id="NF010120">
    <property type="entry name" value="PRK13596.1"/>
    <property type="match status" value="1"/>
</dbReference>
<comment type="cofactor">
    <cofactor evidence="1 14">
        <name>FMN</name>
        <dbReference type="ChEBI" id="CHEBI:58210"/>
    </cofactor>
</comment>
<evidence type="ECO:0000313" key="16">
    <source>
        <dbReference type="EMBL" id="TSE33628.1"/>
    </source>
</evidence>
<dbReference type="Gene3D" id="6.10.250.1450">
    <property type="match status" value="1"/>
</dbReference>
<dbReference type="Gene3D" id="3.10.20.600">
    <property type="match status" value="1"/>
</dbReference>
<keyword evidence="8 14" id="KW-0479">Metal-binding</keyword>
<dbReference type="NCBIfam" id="TIGR01959">
    <property type="entry name" value="nuoF_fam"/>
    <property type="match status" value="1"/>
</dbReference>
<dbReference type="InterPro" id="IPR037207">
    <property type="entry name" value="Nuop51_4Fe4S-bd_sf"/>
</dbReference>
<evidence type="ECO:0000256" key="14">
    <source>
        <dbReference type="RuleBase" id="RU364066"/>
    </source>
</evidence>
<dbReference type="FunFam" id="1.20.1440.230:FF:000001">
    <property type="entry name" value="Mitochondrial NADH dehydrogenase flavoprotein 1"/>
    <property type="match status" value="1"/>
</dbReference>
<evidence type="ECO:0000313" key="17">
    <source>
        <dbReference type="Proteomes" id="UP000318294"/>
    </source>
</evidence>
<comment type="caution">
    <text evidence="16">The sequence shown here is derived from an EMBL/GenBank/DDBJ whole genome shotgun (WGS) entry which is preliminary data.</text>
</comment>
<proteinExistence type="inferred from homology"/>
<dbReference type="PANTHER" id="PTHR11780">
    <property type="entry name" value="NADH-UBIQUINONE OXIDOREDUCTASE FLAVOPROTEIN 1 NDUFV1"/>
    <property type="match status" value="1"/>
</dbReference>
<evidence type="ECO:0000256" key="8">
    <source>
        <dbReference type="ARBA" id="ARBA00022723"/>
    </source>
</evidence>
<dbReference type="GO" id="GO:0046872">
    <property type="term" value="F:metal ion binding"/>
    <property type="evidence" value="ECO:0007669"/>
    <property type="project" value="UniProtKB-KW"/>
</dbReference>
<dbReference type="Proteomes" id="UP000318294">
    <property type="component" value="Unassembled WGS sequence"/>
</dbReference>
<evidence type="ECO:0000256" key="6">
    <source>
        <dbReference type="ARBA" id="ARBA00022643"/>
    </source>
</evidence>
<name>A0A554XCS0_9BURK</name>
<dbReference type="InterPro" id="IPR019575">
    <property type="entry name" value="Nuop51_4Fe4S-bd"/>
</dbReference>
<dbReference type="EMBL" id="VJON01000026">
    <property type="protein sequence ID" value="TSE33628.1"/>
    <property type="molecule type" value="Genomic_DNA"/>
</dbReference>
<dbReference type="SUPFAM" id="SSF142984">
    <property type="entry name" value="Nqo1 middle domain-like"/>
    <property type="match status" value="1"/>
</dbReference>
<dbReference type="EC" id="7.1.1.-" evidence="14"/>
<dbReference type="Pfam" id="PF01512">
    <property type="entry name" value="Complex1_51K"/>
    <property type="match status" value="1"/>
</dbReference>
<keyword evidence="16" id="KW-0560">Oxidoreductase</keyword>
<dbReference type="RefSeq" id="WP_144328635.1">
    <property type="nucleotide sequence ID" value="NZ_VJON01000026.1"/>
</dbReference>
<dbReference type="InterPro" id="IPR001949">
    <property type="entry name" value="NADH-UbQ_OxRdtase_51kDa_CS"/>
</dbReference>
<evidence type="ECO:0000256" key="3">
    <source>
        <dbReference type="ARBA" id="ARBA00007523"/>
    </source>
</evidence>
<dbReference type="PROSITE" id="PS00645">
    <property type="entry name" value="COMPLEX1_51K_2"/>
    <property type="match status" value="1"/>
</dbReference>
<reference evidence="16 17" key="1">
    <citation type="submission" date="2019-07" db="EMBL/GenBank/DDBJ databases">
        <title>Tepidimonas charontis SPSP-6 draft genome.</title>
        <authorList>
            <person name="Da Costa M.S."/>
            <person name="Froufe H.J.C."/>
            <person name="Egas C."/>
            <person name="Albuquerque L."/>
        </authorList>
    </citation>
    <scope>NUCLEOTIDE SEQUENCE [LARGE SCALE GENOMIC DNA]</scope>
    <source>
        <strain evidence="16 17">SPSP-6</strain>
    </source>
</reference>
<dbReference type="SUPFAM" id="SSF142019">
    <property type="entry name" value="Nqo1 FMN-binding domain-like"/>
    <property type="match status" value="1"/>
</dbReference>
<dbReference type="SUPFAM" id="SSF140490">
    <property type="entry name" value="Nqo1C-terminal domain-like"/>
    <property type="match status" value="1"/>
</dbReference>
<dbReference type="GO" id="GO:0003954">
    <property type="term" value="F:NADH dehydrogenase activity"/>
    <property type="evidence" value="ECO:0007669"/>
    <property type="project" value="TreeGrafter"/>
</dbReference>